<dbReference type="Proteomes" id="UP000035642">
    <property type="component" value="Unassembled WGS sequence"/>
</dbReference>
<accession>A0A0K0D9W6</accession>
<evidence type="ECO:0000313" key="1">
    <source>
        <dbReference type="Proteomes" id="UP000035642"/>
    </source>
</evidence>
<keyword evidence="1" id="KW-1185">Reference proteome</keyword>
<name>A0A0K0D9W6_ANGCA</name>
<dbReference type="Pfam" id="PF20180">
    <property type="entry name" value="UQCC2_CBP6"/>
    <property type="match status" value="1"/>
</dbReference>
<dbReference type="AlphaFoldDB" id="A0A0K0D9W6"/>
<dbReference type="WBParaSite" id="ACAC_0000697401-mRNA-1">
    <property type="protein sequence ID" value="ACAC_0000697401-mRNA-1"/>
    <property type="gene ID" value="ACAC_0000697401"/>
</dbReference>
<organism evidence="1 2">
    <name type="scientific">Angiostrongylus cantonensis</name>
    <name type="common">Rat lungworm</name>
    <dbReference type="NCBI Taxonomy" id="6313"/>
    <lineage>
        <taxon>Eukaryota</taxon>
        <taxon>Metazoa</taxon>
        <taxon>Ecdysozoa</taxon>
        <taxon>Nematoda</taxon>
        <taxon>Chromadorea</taxon>
        <taxon>Rhabditida</taxon>
        <taxon>Rhabditina</taxon>
        <taxon>Rhabditomorpha</taxon>
        <taxon>Strongyloidea</taxon>
        <taxon>Metastrongylidae</taxon>
        <taxon>Angiostrongylus</taxon>
    </lineage>
</organism>
<reference evidence="1" key="1">
    <citation type="submission" date="2012-09" db="EMBL/GenBank/DDBJ databases">
        <authorList>
            <person name="Martin A.A."/>
        </authorList>
    </citation>
    <scope>NUCLEOTIDE SEQUENCE</scope>
</reference>
<proteinExistence type="predicted"/>
<protein>
    <submittedName>
        <fullName evidence="2">LYR motif-containing protein 2</fullName>
    </submittedName>
</protein>
<sequence length="95" mass="11305">MSKNLYKQYVLLVRRWPKDEFKGTERNLASFLNQEVERQFKSEMTASDVRLCERRYRALEQIDANNTAKVYPHQYRSGIFGLTLEQLQVPNITAY</sequence>
<reference evidence="2" key="2">
    <citation type="submission" date="2017-02" db="UniProtKB">
        <authorList>
            <consortium name="WormBaseParasite"/>
        </authorList>
    </citation>
    <scope>IDENTIFICATION</scope>
</reference>
<evidence type="ECO:0000313" key="2">
    <source>
        <dbReference type="WBParaSite" id="ACAC_0000697401-mRNA-1"/>
    </source>
</evidence>